<comment type="caution">
    <text evidence="3">The sequence shown here is derived from an EMBL/GenBank/DDBJ whole genome shotgun (WGS) entry which is preliminary data.</text>
</comment>
<dbReference type="PANTHER" id="PTHR35526:SF3">
    <property type="entry name" value="ANTI-SIGMA-F FACTOR RSBW"/>
    <property type="match status" value="1"/>
</dbReference>
<protein>
    <submittedName>
        <fullName evidence="3">ATP-binding protein</fullName>
    </submittedName>
</protein>
<reference evidence="3 4" key="1">
    <citation type="submission" date="2021-07" db="EMBL/GenBank/DDBJ databases">
        <title>Actinomadura sp. PM05-2 isolated from lichen.</title>
        <authorList>
            <person name="Somphong A."/>
            <person name="Phongsopitanun W."/>
            <person name="Tanasupawat S."/>
            <person name="Peongsungnone V."/>
        </authorList>
    </citation>
    <scope>NUCLEOTIDE SEQUENCE [LARGE SCALE GENOMIC DNA]</scope>
    <source>
        <strain evidence="3 4">PM05-2</strain>
    </source>
</reference>
<dbReference type="InterPro" id="IPR036890">
    <property type="entry name" value="HATPase_C_sf"/>
</dbReference>
<keyword evidence="3" id="KW-0067">ATP-binding</keyword>
<dbReference type="Proteomes" id="UP000774570">
    <property type="component" value="Unassembled WGS sequence"/>
</dbReference>
<evidence type="ECO:0000259" key="2">
    <source>
        <dbReference type="Pfam" id="PF13581"/>
    </source>
</evidence>
<keyword evidence="1" id="KW-0418">Kinase</keyword>
<accession>A0ABS7FS67</accession>
<evidence type="ECO:0000256" key="1">
    <source>
        <dbReference type="ARBA" id="ARBA00022527"/>
    </source>
</evidence>
<dbReference type="CDD" id="cd16936">
    <property type="entry name" value="HATPase_RsbW-like"/>
    <property type="match status" value="1"/>
</dbReference>
<evidence type="ECO:0000313" key="4">
    <source>
        <dbReference type="Proteomes" id="UP000774570"/>
    </source>
</evidence>
<dbReference type="PANTHER" id="PTHR35526">
    <property type="entry name" value="ANTI-SIGMA-F FACTOR RSBW-RELATED"/>
    <property type="match status" value="1"/>
</dbReference>
<keyword evidence="1" id="KW-0723">Serine/threonine-protein kinase</keyword>
<evidence type="ECO:0000313" key="3">
    <source>
        <dbReference type="EMBL" id="MBW8483055.1"/>
    </source>
</evidence>
<dbReference type="EMBL" id="JAIBOA010000006">
    <property type="protein sequence ID" value="MBW8483055.1"/>
    <property type="molecule type" value="Genomic_DNA"/>
</dbReference>
<dbReference type="InterPro" id="IPR003594">
    <property type="entry name" value="HATPase_dom"/>
</dbReference>
<feature type="domain" description="Histidine kinase/HSP90-like ATPase" evidence="2">
    <location>
        <begin position="22"/>
        <end position="130"/>
    </location>
</feature>
<keyword evidence="3" id="KW-0547">Nucleotide-binding</keyword>
<organism evidence="3 4">
    <name type="scientific">Actinomadura parmotrematis</name>
    <dbReference type="NCBI Taxonomy" id="2864039"/>
    <lineage>
        <taxon>Bacteria</taxon>
        <taxon>Bacillati</taxon>
        <taxon>Actinomycetota</taxon>
        <taxon>Actinomycetes</taxon>
        <taxon>Streptosporangiales</taxon>
        <taxon>Thermomonosporaceae</taxon>
        <taxon>Actinomadura</taxon>
    </lineage>
</organism>
<sequence>MPVLEMIGSGRTYVALKQPAVATAAGRARELAAEALGAWRVGDERAYEILLCLSELVANAVLHGARELALTVELRGGLIEIAVHDDAGGRPEIRALADTAEGGRGLPIVDALAKEWGHRPGAHGKAVWARFTAHD</sequence>
<dbReference type="Gene3D" id="3.30.565.10">
    <property type="entry name" value="Histidine kinase-like ATPase, C-terminal domain"/>
    <property type="match status" value="1"/>
</dbReference>
<dbReference type="RefSeq" id="WP_220165983.1">
    <property type="nucleotide sequence ID" value="NZ_JAIBOA010000006.1"/>
</dbReference>
<dbReference type="Pfam" id="PF13581">
    <property type="entry name" value="HATPase_c_2"/>
    <property type="match status" value="1"/>
</dbReference>
<keyword evidence="1" id="KW-0808">Transferase</keyword>
<keyword evidence="4" id="KW-1185">Reference proteome</keyword>
<dbReference type="SUPFAM" id="SSF55874">
    <property type="entry name" value="ATPase domain of HSP90 chaperone/DNA topoisomerase II/histidine kinase"/>
    <property type="match status" value="1"/>
</dbReference>
<dbReference type="GO" id="GO:0005524">
    <property type="term" value="F:ATP binding"/>
    <property type="evidence" value="ECO:0007669"/>
    <property type="project" value="UniProtKB-KW"/>
</dbReference>
<dbReference type="InterPro" id="IPR050267">
    <property type="entry name" value="Anti-sigma-factor_SerPK"/>
</dbReference>
<proteinExistence type="predicted"/>
<name>A0ABS7FS67_9ACTN</name>
<gene>
    <name evidence="3" type="ORF">K1Y72_11790</name>
</gene>